<reference evidence="2" key="1">
    <citation type="journal article" date="2023" name="Nat. Plants">
        <title>Single-cell RNA sequencing provides a high-resolution roadmap for understanding the multicellular compartmentation of specialized metabolism.</title>
        <authorList>
            <person name="Sun S."/>
            <person name="Shen X."/>
            <person name="Li Y."/>
            <person name="Li Y."/>
            <person name="Wang S."/>
            <person name="Li R."/>
            <person name="Zhang H."/>
            <person name="Shen G."/>
            <person name="Guo B."/>
            <person name="Wei J."/>
            <person name="Xu J."/>
            <person name="St-Pierre B."/>
            <person name="Chen S."/>
            <person name="Sun C."/>
        </authorList>
    </citation>
    <scope>NUCLEOTIDE SEQUENCE [LARGE SCALE GENOMIC DNA]</scope>
</reference>
<evidence type="ECO:0000313" key="2">
    <source>
        <dbReference type="Proteomes" id="UP001060085"/>
    </source>
</evidence>
<dbReference type="EMBL" id="CM044704">
    <property type="protein sequence ID" value="KAI5668023.1"/>
    <property type="molecule type" value="Genomic_DNA"/>
</dbReference>
<sequence>MAKPENSKPPNANPSKVHPITASNDLEIDPNSYSLEKFRLYETRARYYLIGSDKNKRFFRVLKIDRMEPSDLNISEDPVVYSSQEVKNLLQRIAEGNRATGGLTFVAKVYGIAGCIKFLESYYLVLVTKRRQIGCICGHAIYSIDESQIIPIPHATVQTDVAHSKTELRYKKLLSSVDLTKDFFYSYTYPIMQSLQKNVLSMGEEGMPYDNIFVWNAFLTQAIRSRCMNTMWTIALVHGHFKQVRLSIFGRDFSVSLVSRRSRHFAGTRDGLEEEQPSSYLKRGVNDHGRVANDVETEQIVLDEEAGSCKGKMSSVVQMRGSIPLFWSQEASRFSPKPDIILQRYDPTYEATRLHFEDLERRYGNPIIVLNLIKTVEKRPREMMLRREFANAVGYLNQVFPEEHHLRFIHWDFHKFAKSKSANVLAVLGGVASEALDLTGFYYSGKPLVVKRRVTQLSRTSTGRDASFRELRANSGDLSKVASTNETLNSFVKQDREPDSSEQIKKDNDGATAPRFQSGVLRTNCIDCLDRTNVAQYAYGLAALGRQLQAMGLTDMPKVDADSSIAAALMDMYQGMGDALAQQYGGSAAHNTVFPERQGKWKATTQSREFLKSIKRYYSNAYTDGEKQDAINLFLGYFQPQEGKPALWELDSDYYLHVSGIGDDFIPEISPLVDVKPRASGSTLSPVPACREDFLRIKLTSLDKLIQRTCSSIRNVRLCSEADHKSGSFGVAPDAAEIQLKSPNWLFGQRKYEESSSAPKAVSNNVANGESQNEKGINAICDLSWLSPRGETSDEDLYQRYHAMTSVNEANGWYGGTLLGDQDEDSAIYQHYAQLIQGPAMEPFQHDLEKEKYYTEILGMGRIESRDDAAVEAEMEAAVEEYQLIGADLGIIPRSCNAMAADPSQVTRWIVGEERIQKL</sequence>
<gene>
    <name evidence="1" type="ORF">M9H77_17876</name>
</gene>
<name>A0ACC0B5X0_CATRO</name>
<keyword evidence="2" id="KW-1185">Reference proteome</keyword>
<dbReference type="Proteomes" id="UP001060085">
    <property type="component" value="Linkage Group LG04"/>
</dbReference>
<comment type="caution">
    <text evidence="1">The sequence shown here is derived from an EMBL/GenBank/DDBJ whole genome shotgun (WGS) entry which is preliminary data.</text>
</comment>
<organism evidence="1 2">
    <name type="scientific">Catharanthus roseus</name>
    <name type="common">Madagascar periwinkle</name>
    <name type="synonym">Vinca rosea</name>
    <dbReference type="NCBI Taxonomy" id="4058"/>
    <lineage>
        <taxon>Eukaryota</taxon>
        <taxon>Viridiplantae</taxon>
        <taxon>Streptophyta</taxon>
        <taxon>Embryophyta</taxon>
        <taxon>Tracheophyta</taxon>
        <taxon>Spermatophyta</taxon>
        <taxon>Magnoliopsida</taxon>
        <taxon>eudicotyledons</taxon>
        <taxon>Gunneridae</taxon>
        <taxon>Pentapetalae</taxon>
        <taxon>asterids</taxon>
        <taxon>lamiids</taxon>
        <taxon>Gentianales</taxon>
        <taxon>Apocynaceae</taxon>
        <taxon>Rauvolfioideae</taxon>
        <taxon>Vinceae</taxon>
        <taxon>Catharanthinae</taxon>
        <taxon>Catharanthus</taxon>
    </lineage>
</organism>
<accession>A0ACC0B5X0</accession>
<proteinExistence type="predicted"/>
<protein>
    <submittedName>
        <fullName evidence="1">Uncharacterized protein</fullName>
    </submittedName>
</protein>
<evidence type="ECO:0000313" key="1">
    <source>
        <dbReference type="EMBL" id="KAI5668023.1"/>
    </source>
</evidence>